<gene>
    <name evidence="2" type="ORF">Vafri_7739</name>
</gene>
<reference evidence="2" key="1">
    <citation type="journal article" date="2021" name="Proc. Natl. Acad. Sci. U.S.A.">
        <title>Three genomes in the algal genus Volvox reveal the fate of a haploid sex-determining region after a transition to homothallism.</title>
        <authorList>
            <person name="Yamamoto K."/>
            <person name="Hamaji T."/>
            <person name="Kawai-Toyooka H."/>
            <person name="Matsuzaki R."/>
            <person name="Takahashi F."/>
            <person name="Nishimura Y."/>
            <person name="Kawachi M."/>
            <person name="Noguchi H."/>
            <person name="Minakuchi Y."/>
            <person name="Umen J.G."/>
            <person name="Toyoda A."/>
            <person name="Nozaki H."/>
        </authorList>
    </citation>
    <scope>NUCLEOTIDE SEQUENCE</scope>
    <source>
        <strain evidence="2">NIES-3780</strain>
    </source>
</reference>
<dbReference type="PANTHER" id="PTHR47909:SF2">
    <property type="entry name" value="GPI INOSITOL-DEACYLASE"/>
    <property type="match status" value="1"/>
</dbReference>
<evidence type="ECO:0000313" key="3">
    <source>
        <dbReference type="Proteomes" id="UP000747399"/>
    </source>
</evidence>
<feature type="region of interest" description="Disordered" evidence="1">
    <location>
        <begin position="1"/>
        <end position="21"/>
    </location>
</feature>
<protein>
    <recommendedName>
        <fullName evidence="4">GPI inositol-deacylase</fullName>
    </recommendedName>
</protein>
<dbReference type="SUPFAM" id="SSF53474">
    <property type="entry name" value="alpha/beta-Hydrolases"/>
    <property type="match status" value="1"/>
</dbReference>
<evidence type="ECO:0000313" key="2">
    <source>
        <dbReference type="EMBL" id="GIL51830.1"/>
    </source>
</evidence>
<organism evidence="2 3">
    <name type="scientific">Volvox africanus</name>
    <dbReference type="NCBI Taxonomy" id="51714"/>
    <lineage>
        <taxon>Eukaryota</taxon>
        <taxon>Viridiplantae</taxon>
        <taxon>Chlorophyta</taxon>
        <taxon>core chlorophytes</taxon>
        <taxon>Chlorophyceae</taxon>
        <taxon>CS clade</taxon>
        <taxon>Chlamydomonadales</taxon>
        <taxon>Volvocaceae</taxon>
        <taxon>Volvox</taxon>
    </lineage>
</organism>
<dbReference type="AlphaFoldDB" id="A0A8J4EZK4"/>
<dbReference type="PANTHER" id="PTHR47909">
    <property type="entry name" value="ALPHA/BETA-HYDROLASES SUPERFAMILY PROTEIN"/>
    <property type="match status" value="1"/>
</dbReference>
<dbReference type="Gene3D" id="3.40.50.1820">
    <property type="entry name" value="alpha/beta hydrolase"/>
    <property type="match status" value="1"/>
</dbReference>
<evidence type="ECO:0008006" key="4">
    <source>
        <dbReference type="Google" id="ProtNLM"/>
    </source>
</evidence>
<comment type="caution">
    <text evidence="2">The sequence shown here is derived from an EMBL/GenBank/DDBJ whole genome shotgun (WGS) entry which is preliminary data.</text>
</comment>
<dbReference type="EMBL" id="BNCO01000011">
    <property type="protein sequence ID" value="GIL51830.1"/>
    <property type="molecule type" value="Genomic_DNA"/>
</dbReference>
<dbReference type="Proteomes" id="UP000747399">
    <property type="component" value="Unassembled WGS sequence"/>
</dbReference>
<proteinExistence type="predicted"/>
<sequence length="330" mass="35062">MRLNAGAALPSRRGQVQPQAACHGRSSRIIRAASGLAASPTQSASRGVLILPGLGNNAADYAPLAAQLEACGMAVEVAQVTRPDWSRNAAALTDPNWWRGTLKPRPAVDWYLTRVDAAMQRLKRRVEKAEAPIALLTHSAGGWLGRVYLLDWGTAGVDRFVSLGSPHLPPPRGAPVVDQTRGILSACSDMCPGAYHSSIQYVTICGKFVRGAPLTGPAKELEFPDGAGGNRASLLAKFAGVGYQQVCGDAEVWGDFIVPQPSAHLEGATQVDLERVFHSPLGEQLPFFGPWYGSPEVLELWLHHLTGQPGPGDAVAVTNAVQESVEQVSN</sequence>
<name>A0A8J4EZK4_9CHLO</name>
<evidence type="ECO:0000256" key="1">
    <source>
        <dbReference type="SAM" id="MobiDB-lite"/>
    </source>
</evidence>
<accession>A0A8J4EZK4</accession>
<dbReference type="InterPro" id="IPR029058">
    <property type="entry name" value="AB_hydrolase_fold"/>
</dbReference>
<keyword evidence="3" id="KW-1185">Reference proteome</keyword>